<comment type="caution">
    <text evidence="1">The sequence shown here is derived from an EMBL/GenBank/DDBJ whole genome shotgun (WGS) entry which is preliminary data.</text>
</comment>
<reference evidence="2" key="1">
    <citation type="journal article" date="2016" name="Nat. Biotechnol.">
        <title>Sequencing wild and cultivated cassava and related species reveals extensive interspecific hybridization and genetic diversity.</title>
        <authorList>
            <person name="Bredeson J.V."/>
            <person name="Lyons J.B."/>
            <person name="Prochnik S.E."/>
            <person name="Wu G.A."/>
            <person name="Ha C.M."/>
            <person name="Edsinger-Gonzales E."/>
            <person name="Grimwood J."/>
            <person name="Schmutz J."/>
            <person name="Rabbi I.Y."/>
            <person name="Egesi C."/>
            <person name="Nauluvula P."/>
            <person name="Lebot V."/>
            <person name="Ndunguru J."/>
            <person name="Mkamilo G."/>
            <person name="Bart R.S."/>
            <person name="Setter T.L."/>
            <person name="Gleadow R.M."/>
            <person name="Kulakow P."/>
            <person name="Ferguson M.E."/>
            <person name="Rounsley S."/>
            <person name="Rokhsar D.S."/>
        </authorList>
    </citation>
    <scope>NUCLEOTIDE SEQUENCE [LARGE SCALE GENOMIC DNA]</scope>
    <source>
        <strain evidence="2">cv. AM560-2</strain>
    </source>
</reference>
<proteinExistence type="predicted"/>
<keyword evidence="2" id="KW-1185">Reference proteome</keyword>
<evidence type="ECO:0000313" key="1">
    <source>
        <dbReference type="EMBL" id="KAG8639326.1"/>
    </source>
</evidence>
<organism evidence="1 2">
    <name type="scientific">Manihot esculenta</name>
    <name type="common">Cassava</name>
    <name type="synonym">Jatropha manihot</name>
    <dbReference type="NCBI Taxonomy" id="3983"/>
    <lineage>
        <taxon>Eukaryota</taxon>
        <taxon>Viridiplantae</taxon>
        <taxon>Streptophyta</taxon>
        <taxon>Embryophyta</taxon>
        <taxon>Tracheophyta</taxon>
        <taxon>Spermatophyta</taxon>
        <taxon>Magnoliopsida</taxon>
        <taxon>eudicotyledons</taxon>
        <taxon>Gunneridae</taxon>
        <taxon>Pentapetalae</taxon>
        <taxon>rosids</taxon>
        <taxon>fabids</taxon>
        <taxon>Malpighiales</taxon>
        <taxon>Euphorbiaceae</taxon>
        <taxon>Crotonoideae</taxon>
        <taxon>Manihoteae</taxon>
        <taxon>Manihot</taxon>
    </lineage>
</organism>
<dbReference type="Proteomes" id="UP000091857">
    <property type="component" value="Chromosome 14"/>
</dbReference>
<dbReference type="EMBL" id="CM004400">
    <property type="protein sequence ID" value="KAG8639326.1"/>
    <property type="molecule type" value="Genomic_DNA"/>
</dbReference>
<gene>
    <name evidence="1" type="ORF">MANES_14G117021v8</name>
</gene>
<evidence type="ECO:0000313" key="2">
    <source>
        <dbReference type="Proteomes" id="UP000091857"/>
    </source>
</evidence>
<accession>A0ACB7GKQ8</accession>
<protein>
    <submittedName>
        <fullName evidence="1">Uncharacterized protein</fullName>
    </submittedName>
</protein>
<name>A0ACB7GKQ8_MANES</name>
<sequence>MRKQIQSYIAECSICQKNKSSTSLPASLLQPLPIPHQVWEDIAMDFIDGLPTSFGINSILVVIDRLSKYAHFLPLSHPYSAKVIVDKFVEGVVKLHGMPRSIISDRDPIFMSNFWREFFKLSGTQLNMSSSYHPEIDGQSEVTNRCLEQYLRCFASQQLRRWSIFLPWAEYWYNTSFHISIGVTPYRAFYGRPPPSVPRYEVGHSLFHEVDQMLASRDEILQELKIHLSRAANYMKQVADSKRRDVEFQVGDLVYLKLKPYRQQSVFRRASHKLSSRFYGPYLVEEKIGKLAYKLQLPTGSRIHPVFYVSLLKKHVGPDVPVSADFPYFSADGDVVLEPKTILKTRLIQSGSTFVRESLV</sequence>